<proteinExistence type="predicted"/>
<dbReference type="AlphaFoldDB" id="A0AAD6XZE6"/>
<evidence type="ECO:0000259" key="2">
    <source>
        <dbReference type="PROSITE" id="PS00028"/>
    </source>
</evidence>
<gene>
    <name evidence="3" type="ORF">B0H15DRAFT_1017120</name>
</gene>
<protein>
    <recommendedName>
        <fullName evidence="2">C2H2-type domain-containing protein</fullName>
    </recommendedName>
</protein>
<comment type="caution">
    <text evidence="3">The sequence shown here is derived from an EMBL/GenBank/DDBJ whole genome shotgun (WGS) entry which is preliminary data.</text>
</comment>
<accession>A0AAD6XZE6</accession>
<evidence type="ECO:0000313" key="4">
    <source>
        <dbReference type="Proteomes" id="UP001222325"/>
    </source>
</evidence>
<evidence type="ECO:0000313" key="3">
    <source>
        <dbReference type="EMBL" id="KAJ7103367.1"/>
    </source>
</evidence>
<dbReference type="EMBL" id="JARJCN010000002">
    <property type="protein sequence ID" value="KAJ7103367.1"/>
    <property type="molecule type" value="Genomic_DNA"/>
</dbReference>
<sequence length="412" mass="45730">MALPSCTTEGDLNIGDYFDLDAASCDSSSAATSQEFSQTAVKALPSNDSGDAMLERLVLERDTHQDEYHIKLDVAGIYATTYHDASLGLPPATQYAFLESPEEYDSSDSESCWSVPDSPASFLSLLSPPRSPISCEADNPEDDVTSLSEGEVLAFSFDTPSRPTVVPNELSCPQLEPLPTAVIALVPPRNPATVSPSAAHVHAPLPVPPREDTVIRLESIVQGPRELEMERRVRDSTPDSEPSSSGQGVKILDDRPSRSSSPSYEGPVHRVGKPRKPKIKKARVSCSFCRETFTRKADKDRHEGIQHAATNHRTTYLDTGKDRRWCQGCLSILSRSDSRRRHEAVCSFFAEYVENGYVRNPQFLPLPEIYAETDPQYRLWCAKCWLTFSHPDERHAHEQDPKLHLLRGTPEP</sequence>
<keyword evidence="4" id="KW-1185">Reference proteome</keyword>
<dbReference type="PROSITE" id="PS00028">
    <property type="entry name" value="ZINC_FINGER_C2H2_1"/>
    <property type="match status" value="1"/>
</dbReference>
<name>A0AAD6XZE6_9AGAR</name>
<organism evidence="3 4">
    <name type="scientific">Mycena belliarum</name>
    <dbReference type="NCBI Taxonomy" id="1033014"/>
    <lineage>
        <taxon>Eukaryota</taxon>
        <taxon>Fungi</taxon>
        <taxon>Dikarya</taxon>
        <taxon>Basidiomycota</taxon>
        <taxon>Agaricomycotina</taxon>
        <taxon>Agaricomycetes</taxon>
        <taxon>Agaricomycetidae</taxon>
        <taxon>Agaricales</taxon>
        <taxon>Marasmiineae</taxon>
        <taxon>Mycenaceae</taxon>
        <taxon>Mycena</taxon>
    </lineage>
</organism>
<feature type="region of interest" description="Disordered" evidence="1">
    <location>
        <begin position="222"/>
        <end position="279"/>
    </location>
</feature>
<feature type="compositionally biased region" description="Basic residues" evidence="1">
    <location>
        <begin position="270"/>
        <end position="279"/>
    </location>
</feature>
<evidence type="ECO:0000256" key="1">
    <source>
        <dbReference type="SAM" id="MobiDB-lite"/>
    </source>
</evidence>
<feature type="compositionally biased region" description="Basic and acidic residues" evidence="1">
    <location>
        <begin position="225"/>
        <end position="237"/>
    </location>
</feature>
<feature type="domain" description="C2H2-type" evidence="2">
    <location>
        <begin position="286"/>
        <end position="307"/>
    </location>
</feature>
<dbReference type="Proteomes" id="UP001222325">
    <property type="component" value="Unassembled WGS sequence"/>
</dbReference>
<dbReference type="InterPro" id="IPR013087">
    <property type="entry name" value="Znf_C2H2_type"/>
</dbReference>
<reference evidence="3" key="1">
    <citation type="submission" date="2023-03" db="EMBL/GenBank/DDBJ databases">
        <title>Massive genome expansion in bonnet fungi (Mycena s.s.) driven by repeated elements and novel gene families across ecological guilds.</title>
        <authorList>
            <consortium name="Lawrence Berkeley National Laboratory"/>
            <person name="Harder C.B."/>
            <person name="Miyauchi S."/>
            <person name="Viragh M."/>
            <person name="Kuo A."/>
            <person name="Thoen E."/>
            <person name="Andreopoulos B."/>
            <person name="Lu D."/>
            <person name="Skrede I."/>
            <person name="Drula E."/>
            <person name="Henrissat B."/>
            <person name="Morin E."/>
            <person name="Kohler A."/>
            <person name="Barry K."/>
            <person name="LaButti K."/>
            <person name="Morin E."/>
            <person name="Salamov A."/>
            <person name="Lipzen A."/>
            <person name="Mereny Z."/>
            <person name="Hegedus B."/>
            <person name="Baldrian P."/>
            <person name="Stursova M."/>
            <person name="Weitz H."/>
            <person name="Taylor A."/>
            <person name="Grigoriev I.V."/>
            <person name="Nagy L.G."/>
            <person name="Martin F."/>
            <person name="Kauserud H."/>
        </authorList>
    </citation>
    <scope>NUCLEOTIDE SEQUENCE</scope>
    <source>
        <strain evidence="3">CBHHK173m</strain>
    </source>
</reference>